<evidence type="ECO:0008006" key="4">
    <source>
        <dbReference type="Google" id="ProtNLM"/>
    </source>
</evidence>
<feature type="compositionally biased region" description="Low complexity" evidence="1">
    <location>
        <begin position="27"/>
        <end position="111"/>
    </location>
</feature>
<dbReference type="RefSeq" id="WP_254164995.1">
    <property type="nucleotide sequence ID" value="NZ_JANAFB010000004.1"/>
</dbReference>
<gene>
    <name evidence="2" type="ORF">NBM05_02940</name>
</gene>
<organism evidence="2 3">
    <name type="scientific">Rothia santali</name>
    <dbReference type="NCBI Taxonomy" id="2949643"/>
    <lineage>
        <taxon>Bacteria</taxon>
        <taxon>Bacillati</taxon>
        <taxon>Actinomycetota</taxon>
        <taxon>Actinomycetes</taxon>
        <taxon>Micrococcales</taxon>
        <taxon>Micrococcaceae</taxon>
        <taxon>Rothia</taxon>
    </lineage>
</organism>
<reference evidence="2" key="1">
    <citation type="submission" date="2022-06" db="EMBL/GenBank/DDBJ databases">
        <title>Rothia sp. isolated from sandalwood seedling.</title>
        <authorList>
            <person name="Tuikhar N."/>
            <person name="Kirdat K."/>
            <person name="Thorat V."/>
            <person name="Swetha P."/>
            <person name="Padma S."/>
            <person name="Sundararaj R."/>
            <person name="Yadav A."/>
        </authorList>
    </citation>
    <scope>NUCLEOTIDE SEQUENCE</scope>
    <source>
        <strain evidence="2">AR01</strain>
    </source>
</reference>
<keyword evidence="3" id="KW-1185">Reference proteome</keyword>
<evidence type="ECO:0000313" key="3">
    <source>
        <dbReference type="Proteomes" id="UP001139502"/>
    </source>
</evidence>
<dbReference type="PROSITE" id="PS51257">
    <property type="entry name" value="PROKAR_LIPOPROTEIN"/>
    <property type="match status" value="1"/>
</dbReference>
<protein>
    <recommendedName>
        <fullName evidence="4">DUF4352 domain-containing protein</fullName>
    </recommendedName>
</protein>
<dbReference type="Proteomes" id="UP001139502">
    <property type="component" value="Unassembled WGS sequence"/>
</dbReference>
<evidence type="ECO:0000256" key="1">
    <source>
        <dbReference type="SAM" id="MobiDB-lite"/>
    </source>
</evidence>
<feature type="region of interest" description="Disordered" evidence="1">
    <location>
        <begin position="21"/>
        <end position="122"/>
    </location>
</feature>
<evidence type="ECO:0000313" key="2">
    <source>
        <dbReference type="EMBL" id="MCP3425013.1"/>
    </source>
</evidence>
<accession>A0A9X2HHK6</accession>
<dbReference type="EMBL" id="JANAFB010000004">
    <property type="protein sequence ID" value="MCP3425013.1"/>
    <property type="molecule type" value="Genomic_DNA"/>
</dbReference>
<sequence>MNNRQLGCLTGVAAATLLLSACGGGDDSSTGGDESPASTSSASPAPAASSATPSTSPSVSASDESRPSDATSGPAASDPATSPAAPSPDADQPTAASPTAAPDAADDPITPEAGPAGRSDRGYLVKEIGQPSYINDSSGTPAVTFVVTDVVADPVCSAPYAAAPENGHLVRVDVEVETGSAASLEELFYGDSYYFSASDWRFVDTEGVRANTTDTVASWSCLEPSEQLPIDIGPGERVTGSVVLDLPSTAGTLIYVQPLIDDGWEWRIG</sequence>
<name>A0A9X2HHK6_9MICC</name>
<comment type="caution">
    <text evidence="2">The sequence shown here is derived from an EMBL/GenBank/DDBJ whole genome shotgun (WGS) entry which is preliminary data.</text>
</comment>
<dbReference type="AlphaFoldDB" id="A0A9X2HHK6"/>
<proteinExistence type="predicted"/>